<dbReference type="EMBL" id="QMEB01000043">
    <property type="protein sequence ID" value="NMG19419.1"/>
    <property type="molecule type" value="Genomic_DNA"/>
</dbReference>
<dbReference type="RefSeq" id="WP_169154693.1">
    <property type="nucleotide sequence ID" value="NZ_CAWPJE010000434.1"/>
</dbReference>
<dbReference type="Pfam" id="PF08883">
    <property type="entry name" value="DOPA_dioxygen"/>
    <property type="match status" value="1"/>
</dbReference>
<evidence type="ECO:0000313" key="2">
    <source>
        <dbReference type="Proteomes" id="UP000718564"/>
    </source>
</evidence>
<organism evidence="1 2">
    <name type="scientific">Brasilonema bromeliae SPC951</name>
    <dbReference type="NCBI Taxonomy" id="385972"/>
    <lineage>
        <taxon>Bacteria</taxon>
        <taxon>Bacillati</taxon>
        <taxon>Cyanobacteriota</taxon>
        <taxon>Cyanophyceae</taxon>
        <taxon>Nostocales</taxon>
        <taxon>Scytonemataceae</taxon>
        <taxon>Brasilonema</taxon>
        <taxon>Bromeliae group (in: Brasilonema)</taxon>
    </lineage>
</organism>
<gene>
    <name evidence="1" type="ORF">DP116_08085</name>
</gene>
<keyword evidence="2" id="KW-1185">Reference proteome</keyword>
<evidence type="ECO:0000313" key="1">
    <source>
        <dbReference type="EMBL" id="NMG19419.1"/>
    </source>
</evidence>
<dbReference type="PANTHER" id="PTHR36423:SF2">
    <property type="entry name" value="AFR070WP"/>
    <property type="match status" value="1"/>
</dbReference>
<reference evidence="1 2" key="1">
    <citation type="submission" date="2018-06" db="EMBL/GenBank/DDBJ databases">
        <title>Comparative genomics of Brasilonema spp. strains.</title>
        <authorList>
            <person name="Alvarenga D.O."/>
            <person name="Fiore M.F."/>
            <person name="Varani A.M."/>
        </authorList>
    </citation>
    <scope>NUCLEOTIDE SEQUENCE [LARGE SCALE GENOMIC DNA]</scope>
    <source>
        <strain evidence="1 2">SPC951</strain>
    </source>
</reference>
<dbReference type="InterPro" id="IPR014980">
    <property type="entry name" value="DOPA_dioxygen"/>
</dbReference>
<sequence length="118" mass="13673">MKEDTIEITGFHAHVYFDTASRDTAARVREGLGARFDVRLGRWHEQPISPHPKPMYQVAFSPDQFSQVVPWLMLNHEGLDILIHPSTGDDVQDHTEHSLWLGEKLELNIEFLRQIRTT</sequence>
<proteinExistence type="predicted"/>
<comment type="caution">
    <text evidence="1">The sequence shown here is derived from an EMBL/GenBank/DDBJ whole genome shotgun (WGS) entry which is preliminary data.</text>
</comment>
<dbReference type="PANTHER" id="PTHR36423">
    <property type="entry name" value="AFR070WP"/>
    <property type="match status" value="1"/>
</dbReference>
<accession>A0ABX1P4Z3</accession>
<dbReference type="InterPro" id="IPR023389">
    <property type="entry name" value="DOPA-like_sf"/>
</dbReference>
<dbReference type="PIRSF" id="PIRSF028139">
    <property type="entry name" value="DOPA-diox_rel_Mll2280"/>
    <property type="match status" value="1"/>
</dbReference>
<name>A0ABX1P4Z3_9CYAN</name>
<dbReference type="Gene3D" id="3.30.70.1240">
    <property type="entry name" value="DOPA-like domains"/>
    <property type="match status" value="1"/>
</dbReference>
<protein>
    <submittedName>
        <fullName evidence="1">4,5-dioxygenase</fullName>
    </submittedName>
</protein>
<dbReference type="Proteomes" id="UP000718564">
    <property type="component" value="Unassembled WGS sequence"/>
</dbReference>
<dbReference type="SUPFAM" id="SSF143410">
    <property type="entry name" value="DOPA-like"/>
    <property type="match status" value="1"/>
</dbReference>